<feature type="region of interest" description="Disordered" evidence="10">
    <location>
        <begin position="126"/>
        <end position="152"/>
    </location>
</feature>
<feature type="domain" description="C2H2-type" evidence="11">
    <location>
        <begin position="181"/>
        <end position="203"/>
    </location>
</feature>
<dbReference type="InterPro" id="IPR036236">
    <property type="entry name" value="Znf_C2H2_sf"/>
</dbReference>
<sequence>MGPNYLSELLPNNCEVIGEYHTFLNLSSPSNSSNIGRDDGGNDNEDEDMANCLILLAQGEPAASQPSSFSLGKFIGDPEGQNGASKAADCCAYKCKTCRRTFPSFQALGGHRSSHTHKNTAITATALDHKPISSTSPANKQHEQRFNYNNNVSNQLDQVRMSRSDYYNNFKSSNNYRIKVHECSVCGADFISGQALGGHMRRHRRGCGGTSRDSSEIDRRCSKKQRSNLLCLDLNLNLPAPENDKRENLGVAMGATNLVDCHY</sequence>
<keyword evidence="3" id="KW-0677">Repeat</keyword>
<evidence type="ECO:0000256" key="9">
    <source>
        <dbReference type="PROSITE-ProRule" id="PRU00042"/>
    </source>
</evidence>
<dbReference type="PANTHER" id="PTHR26374">
    <property type="entry name" value="ZINC FINGER PROTEIN ZAT5"/>
    <property type="match status" value="1"/>
</dbReference>
<evidence type="ECO:0000313" key="13">
    <source>
        <dbReference type="RefSeq" id="XP_008456545.2"/>
    </source>
</evidence>
<keyword evidence="8" id="KW-0539">Nucleus</keyword>
<keyword evidence="7" id="KW-0804">Transcription</keyword>
<accession>A0A1S3C335</accession>
<evidence type="ECO:0000256" key="4">
    <source>
        <dbReference type="ARBA" id="ARBA00022771"/>
    </source>
</evidence>
<protein>
    <submittedName>
        <fullName evidence="13">Zinc finger protein ZAT5-like</fullName>
    </submittedName>
</protein>
<dbReference type="PROSITE" id="PS00028">
    <property type="entry name" value="ZINC_FINGER_C2H2_1"/>
    <property type="match status" value="2"/>
</dbReference>
<evidence type="ECO:0000259" key="11">
    <source>
        <dbReference type="PROSITE" id="PS50157"/>
    </source>
</evidence>
<dbReference type="Pfam" id="PF13912">
    <property type="entry name" value="zf-C2H2_6"/>
    <property type="match status" value="2"/>
</dbReference>
<dbReference type="PANTHER" id="PTHR26374:SF378">
    <property type="entry name" value="C2H2-TYPE ZINC FINGER FAMILY PROTEIN"/>
    <property type="match status" value="1"/>
</dbReference>
<keyword evidence="5" id="KW-0862">Zinc</keyword>
<evidence type="ECO:0000256" key="7">
    <source>
        <dbReference type="ARBA" id="ARBA00023163"/>
    </source>
</evidence>
<evidence type="ECO:0000256" key="6">
    <source>
        <dbReference type="ARBA" id="ARBA00023015"/>
    </source>
</evidence>
<dbReference type="RefSeq" id="XP_008456545.2">
    <property type="nucleotide sequence ID" value="XM_008458323.3"/>
</dbReference>
<keyword evidence="4 9" id="KW-0863">Zinc-finger</keyword>
<dbReference type="Proteomes" id="UP001652600">
    <property type="component" value="Chromosome 3"/>
</dbReference>
<keyword evidence="2" id="KW-0479">Metal-binding</keyword>
<dbReference type="Gene3D" id="3.30.160.60">
    <property type="entry name" value="Classic Zinc Finger"/>
    <property type="match status" value="1"/>
</dbReference>
<dbReference type="GeneID" id="103496465"/>
<evidence type="ECO:0000256" key="3">
    <source>
        <dbReference type="ARBA" id="ARBA00022737"/>
    </source>
</evidence>
<feature type="domain" description="C2H2-type" evidence="11">
    <location>
        <begin position="93"/>
        <end position="120"/>
    </location>
</feature>
<dbReference type="eggNOG" id="KOG1721">
    <property type="taxonomic scope" value="Eukaryota"/>
</dbReference>
<dbReference type="GO" id="GO:0008270">
    <property type="term" value="F:zinc ion binding"/>
    <property type="evidence" value="ECO:0007669"/>
    <property type="project" value="UniProtKB-KW"/>
</dbReference>
<gene>
    <name evidence="13" type="primary">LOC103496465</name>
</gene>
<evidence type="ECO:0000256" key="2">
    <source>
        <dbReference type="ARBA" id="ARBA00022723"/>
    </source>
</evidence>
<reference evidence="13" key="1">
    <citation type="submission" date="2025-08" db="UniProtKB">
        <authorList>
            <consortium name="RefSeq"/>
        </authorList>
    </citation>
    <scope>IDENTIFICATION</scope>
    <source>
        <tissue evidence="13">Stem</tissue>
    </source>
</reference>
<evidence type="ECO:0000256" key="1">
    <source>
        <dbReference type="ARBA" id="ARBA00004123"/>
    </source>
</evidence>
<organism evidence="12 13">
    <name type="scientific">Cucumis melo</name>
    <name type="common">Muskmelon</name>
    <dbReference type="NCBI Taxonomy" id="3656"/>
    <lineage>
        <taxon>Eukaryota</taxon>
        <taxon>Viridiplantae</taxon>
        <taxon>Streptophyta</taxon>
        <taxon>Embryophyta</taxon>
        <taxon>Tracheophyta</taxon>
        <taxon>Spermatophyta</taxon>
        <taxon>Magnoliopsida</taxon>
        <taxon>eudicotyledons</taxon>
        <taxon>Gunneridae</taxon>
        <taxon>Pentapetalae</taxon>
        <taxon>rosids</taxon>
        <taxon>fabids</taxon>
        <taxon>Cucurbitales</taxon>
        <taxon>Cucurbitaceae</taxon>
        <taxon>Benincaseae</taxon>
        <taxon>Cucumis</taxon>
    </lineage>
</organism>
<dbReference type="PROSITE" id="PS50157">
    <property type="entry name" value="ZINC_FINGER_C2H2_2"/>
    <property type="match status" value="2"/>
</dbReference>
<proteinExistence type="predicted"/>
<dbReference type="Gramene" id="MELO3C019843.2.1">
    <property type="protein sequence ID" value="MELO3C019843.2.1"/>
    <property type="gene ID" value="MELO3C019843.2"/>
</dbReference>
<evidence type="ECO:0000256" key="5">
    <source>
        <dbReference type="ARBA" id="ARBA00022833"/>
    </source>
</evidence>
<keyword evidence="12" id="KW-1185">Reference proteome</keyword>
<keyword evidence="6" id="KW-0805">Transcription regulation</keyword>
<dbReference type="SMART" id="SM00355">
    <property type="entry name" value="ZnF_C2H2"/>
    <property type="match status" value="2"/>
</dbReference>
<dbReference type="KEGG" id="cmo:103496465"/>
<name>A0A1S3C335_CUCME</name>
<dbReference type="SUPFAM" id="SSF57667">
    <property type="entry name" value="beta-beta-alpha zinc fingers"/>
    <property type="match status" value="1"/>
</dbReference>
<evidence type="ECO:0000256" key="10">
    <source>
        <dbReference type="SAM" id="MobiDB-lite"/>
    </source>
</evidence>
<dbReference type="InParanoid" id="A0A1S3C335"/>
<dbReference type="InterPro" id="IPR013087">
    <property type="entry name" value="Znf_C2H2_type"/>
</dbReference>
<dbReference type="AlphaFoldDB" id="A0A1S3C335"/>
<dbReference type="GO" id="GO:0005634">
    <property type="term" value="C:nucleus"/>
    <property type="evidence" value="ECO:0007669"/>
    <property type="project" value="UniProtKB-SubCell"/>
</dbReference>
<evidence type="ECO:0000313" key="12">
    <source>
        <dbReference type="Proteomes" id="UP001652600"/>
    </source>
</evidence>
<comment type="subcellular location">
    <subcellularLocation>
        <location evidence="1">Nucleus</location>
    </subcellularLocation>
</comment>
<evidence type="ECO:0000256" key="8">
    <source>
        <dbReference type="ARBA" id="ARBA00023242"/>
    </source>
</evidence>